<organism evidence="2 3">
    <name type="scientific">Halogeometricum rufum</name>
    <dbReference type="NCBI Taxonomy" id="553469"/>
    <lineage>
        <taxon>Archaea</taxon>
        <taxon>Methanobacteriati</taxon>
        <taxon>Methanobacteriota</taxon>
        <taxon>Stenosarchaea group</taxon>
        <taxon>Halobacteria</taxon>
        <taxon>Halobacteriales</taxon>
        <taxon>Haloferacaceae</taxon>
        <taxon>Halogeometricum</taxon>
    </lineage>
</organism>
<dbReference type="EMBL" id="FOYT01000001">
    <property type="protein sequence ID" value="SFR37633.1"/>
    <property type="molecule type" value="Genomic_DNA"/>
</dbReference>
<dbReference type="OrthoDB" id="265845at2157"/>
<accession>A0A1I6G5Z8</accession>
<keyword evidence="3" id="KW-1185">Reference proteome</keyword>
<dbReference type="InterPro" id="IPR058278">
    <property type="entry name" value="DUF7972"/>
</dbReference>
<feature type="transmembrane region" description="Helical" evidence="1">
    <location>
        <begin position="246"/>
        <end position="264"/>
    </location>
</feature>
<protein>
    <submittedName>
        <fullName evidence="2">Uncharacterized protein</fullName>
    </submittedName>
</protein>
<keyword evidence="1" id="KW-1133">Transmembrane helix</keyword>
<dbReference type="AlphaFoldDB" id="A0A1I6G5Z8"/>
<feature type="transmembrane region" description="Helical" evidence="1">
    <location>
        <begin position="21"/>
        <end position="42"/>
    </location>
</feature>
<evidence type="ECO:0000256" key="1">
    <source>
        <dbReference type="SAM" id="Phobius"/>
    </source>
</evidence>
<keyword evidence="1" id="KW-0472">Membrane</keyword>
<evidence type="ECO:0000313" key="2">
    <source>
        <dbReference type="EMBL" id="SFR37633.1"/>
    </source>
</evidence>
<evidence type="ECO:0000313" key="3">
    <source>
        <dbReference type="Proteomes" id="UP000198531"/>
    </source>
</evidence>
<feature type="transmembrane region" description="Helical" evidence="1">
    <location>
        <begin position="54"/>
        <end position="77"/>
    </location>
</feature>
<name>A0A1I6G5Z8_9EURY</name>
<reference evidence="3" key="1">
    <citation type="submission" date="2016-10" db="EMBL/GenBank/DDBJ databases">
        <authorList>
            <person name="Varghese N."/>
            <person name="Submissions S."/>
        </authorList>
    </citation>
    <scope>NUCLEOTIDE SEQUENCE [LARGE SCALE GENOMIC DNA]</scope>
    <source>
        <strain evidence="3">CGMCC 1.7736</strain>
    </source>
</reference>
<keyword evidence="1" id="KW-0812">Transmembrane</keyword>
<proteinExistence type="predicted"/>
<sequence length="327" mass="35375">MSGSRDISFARSLREWWLVNGDRLAVAAVLLAVVFAGSLWLTLSEVLRIGEGSYIPTLLGSGVLSGLATIITVTLSINQLILSRIFGAPNDLNDRLDATLDFRRDAAAVLDVTTVSNDPGTFLVEISEAVRDRASALEVEVAEVGDPSDGAVRSYAEELQTYAEQFGDADDENTTMDVLSRTLSSEYAEQMTATRHLREEFGDDLSAEAEAALDDLYDLLRAVAITRQFLKTMALQQDLALLSKRLIYSGLLALAAAVVTVLLYTSQPSVAVPATLLPWVVSAAFVVVFAPMAILVAHIFRVATVTRYTVSVGPFVPPEEQTDIGRF</sequence>
<dbReference type="Pfam" id="PF25927">
    <property type="entry name" value="DUF7972"/>
    <property type="match status" value="1"/>
</dbReference>
<dbReference type="STRING" id="553469.SAMN04487947_0628"/>
<dbReference type="RefSeq" id="WP_089804501.1">
    <property type="nucleotide sequence ID" value="NZ_FOYT01000001.1"/>
</dbReference>
<feature type="transmembrane region" description="Helical" evidence="1">
    <location>
        <begin position="276"/>
        <end position="300"/>
    </location>
</feature>
<gene>
    <name evidence="2" type="ORF">SAMN04487947_0628</name>
</gene>
<dbReference type="Proteomes" id="UP000198531">
    <property type="component" value="Unassembled WGS sequence"/>
</dbReference>